<dbReference type="Pfam" id="PF00536">
    <property type="entry name" value="SAM_1"/>
    <property type="match status" value="1"/>
</dbReference>
<evidence type="ECO:0000256" key="1">
    <source>
        <dbReference type="ARBA" id="ARBA00004496"/>
    </source>
</evidence>
<organism evidence="7 8">
    <name type="scientific">Plectus sambesii</name>
    <dbReference type="NCBI Taxonomy" id="2011161"/>
    <lineage>
        <taxon>Eukaryota</taxon>
        <taxon>Metazoa</taxon>
        <taxon>Ecdysozoa</taxon>
        <taxon>Nematoda</taxon>
        <taxon>Chromadorea</taxon>
        <taxon>Plectida</taxon>
        <taxon>Plectina</taxon>
        <taxon>Plectoidea</taxon>
        <taxon>Plectidae</taxon>
        <taxon>Plectus</taxon>
    </lineage>
</organism>
<dbReference type="GO" id="GO:0000289">
    <property type="term" value="P:nuclear-transcribed mRNA poly(A) tail shortening"/>
    <property type="evidence" value="ECO:0007669"/>
    <property type="project" value="TreeGrafter"/>
</dbReference>
<dbReference type="Gene3D" id="1.10.150.50">
    <property type="entry name" value="Transcription Factor, Ets-1"/>
    <property type="match status" value="1"/>
</dbReference>
<dbReference type="WBParaSite" id="PSAMB.scaffold4744size13664.g25085.t1">
    <property type="protein sequence ID" value="PSAMB.scaffold4744size13664.g25085.t1"/>
    <property type="gene ID" value="PSAMB.scaffold4744size13664.g25085"/>
</dbReference>
<comment type="subcellular location">
    <subcellularLocation>
        <location evidence="1">Cytoplasm</location>
    </subcellularLocation>
</comment>
<evidence type="ECO:0000256" key="2">
    <source>
        <dbReference type="ARBA" id="ARBA00008232"/>
    </source>
</evidence>
<dbReference type="InterPro" id="IPR037093">
    <property type="entry name" value="PHAT_dom_sf"/>
</dbReference>
<dbReference type="GO" id="GO:0030371">
    <property type="term" value="F:translation repressor activity"/>
    <property type="evidence" value="ECO:0007669"/>
    <property type="project" value="InterPro"/>
</dbReference>
<evidence type="ECO:0000313" key="8">
    <source>
        <dbReference type="WBParaSite" id="PSAMB.scaffold4744size13664.g25085.t1"/>
    </source>
</evidence>
<dbReference type="PANTHER" id="PTHR12515:SF5">
    <property type="entry name" value="PROTEIN SMAUG"/>
    <property type="match status" value="1"/>
</dbReference>
<dbReference type="GO" id="GO:0000932">
    <property type="term" value="C:P-body"/>
    <property type="evidence" value="ECO:0007669"/>
    <property type="project" value="TreeGrafter"/>
</dbReference>
<evidence type="ECO:0000259" key="6">
    <source>
        <dbReference type="Pfam" id="PF00536"/>
    </source>
</evidence>
<accession>A0A914WQ86</accession>
<dbReference type="PANTHER" id="PTHR12515">
    <property type="entry name" value="STERILE ALPHA MOTIF DOMAIN CONTAINING PROTEIN 4-RELATED"/>
    <property type="match status" value="1"/>
</dbReference>
<dbReference type="InterPro" id="IPR050897">
    <property type="entry name" value="SMAUG/VTS1_RNA-bind"/>
</dbReference>
<keyword evidence="5" id="KW-0175">Coiled coil</keyword>
<feature type="coiled-coil region" evidence="5">
    <location>
        <begin position="41"/>
        <end position="68"/>
    </location>
</feature>
<sequence length="118" mass="13794">MWLKGLRLHKYTTMFQQMDYEQMLGLDEIQLEQQGVTKGARRKILQSVQKLRERVDFLRQLEKDVNEQGGIRTTLIELRAMIHTPIRPYPLPGRPEPIQARIDGLTIPTEEIDPEVCP</sequence>
<keyword evidence="3" id="KW-0963">Cytoplasm</keyword>
<dbReference type="AlphaFoldDB" id="A0A914WQ86"/>
<dbReference type="Gene3D" id="1.25.40.170">
    <property type="entry name" value="Smaug, PHAT domain"/>
    <property type="match status" value="1"/>
</dbReference>
<dbReference type="GO" id="GO:0003729">
    <property type="term" value="F:mRNA binding"/>
    <property type="evidence" value="ECO:0007669"/>
    <property type="project" value="TreeGrafter"/>
</dbReference>
<dbReference type="Proteomes" id="UP000887566">
    <property type="component" value="Unplaced"/>
</dbReference>
<dbReference type="SUPFAM" id="SSF47769">
    <property type="entry name" value="SAM/Pointed domain"/>
    <property type="match status" value="1"/>
</dbReference>
<comment type="similarity">
    <text evidence="2">Belongs to the SMAUG family.</text>
</comment>
<keyword evidence="4" id="KW-0694">RNA-binding</keyword>
<evidence type="ECO:0000256" key="5">
    <source>
        <dbReference type="SAM" id="Coils"/>
    </source>
</evidence>
<evidence type="ECO:0000256" key="4">
    <source>
        <dbReference type="ARBA" id="ARBA00022884"/>
    </source>
</evidence>
<keyword evidence="7" id="KW-1185">Reference proteome</keyword>
<protein>
    <submittedName>
        <fullName evidence="8">SAM domain-containing protein</fullName>
    </submittedName>
</protein>
<evidence type="ECO:0000256" key="3">
    <source>
        <dbReference type="ARBA" id="ARBA00022490"/>
    </source>
</evidence>
<proteinExistence type="inferred from homology"/>
<feature type="domain" description="SAM" evidence="6">
    <location>
        <begin position="2"/>
        <end position="52"/>
    </location>
</feature>
<reference evidence="8" key="1">
    <citation type="submission" date="2022-11" db="UniProtKB">
        <authorList>
            <consortium name="WormBaseParasite"/>
        </authorList>
    </citation>
    <scope>IDENTIFICATION</scope>
</reference>
<evidence type="ECO:0000313" key="7">
    <source>
        <dbReference type="Proteomes" id="UP000887566"/>
    </source>
</evidence>
<dbReference type="InterPro" id="IPR013761">
    <property type="entry name" value="SAM/pointed_sf"/>
</dbReference>
<dbReference type="InterPro" id="IPR001660">
    <property type="entry name" value="SAM"/>
</dbReference>
<name>A0A914WQ86_9BILA</name>